<dbReference type="GO" id="GO:0009279">
    <property type="term" value="C:cell outer membrane"/>
    <property type="evidence" value="ECO:0007669"/>
    <property type="project" value="UniProtKB-SubCell"/>
</dbReference>
<feature type="chain" id="PRO_5033049070" evidence="13">
    <location>
        <begin position="25"/>
        <end position="769"/>
    </location>
</feature>
<evidence type="ECO:0000256" key="11">
    <source>
        <dbReference type="PROSITE-ProRule" id="PRU01360"/>
    </source>
</evidence>
<dbReference type="InterPro" id="IPR000531">
    <property type="entry name" value="Beta-barrel_TonB"/>
</dbReference>
<feature type="domain" description="TonB-dependent receptor plug" evidence="15">
    <location>
        <begin position="58"/>
        <end position="164"/>
    </location>
</feature>
<keyword evidence="4" id="KW-0410">Iron transport</keyword>
<feature type="signal peptide" evidence="13">
    <location>
        <begin position="1"/>
        <end position="24"/>
    </location>
</feature>
<dbReference type="RefSeq" id="WP_184077536.1">
    <property type="nucleotide sequence ID" value="NZ_JACIJP010000001.1"/>
</dbReference>
<accession>A0A841IX89</accession>
<evidence type="ECO:0000256" key="12">
    <source>
        <dbReference type="RuleBase" id="RU003357"/>
    </source>
</evidence>
<keyword evidence="13" id="KW-0732">Signal</keyword>
<evidence type="ECO:0000256" key="7">
    <source>
        <dbReference type="ARBA" id="ARBA00023065"/>
    </source>
</evidence>
<evidence type="ECO:0000259" key="14">
    <source>
        <dbReference type="Pfam" id="PF00593"/>
    </source>
</evidence>
<dbReference type="Pfam" id="PF00593">
    <property type="entry name" value="TonB_dep_Rec_b-barrel"/>
    <property type="match status" value="1"/>
</dbReference>
<gene>
    <name evidence="16" type="ORF">FHS92_000691</name>
</gene>
<dbReference type="EMBL" id="JACIJP010000001">
    <property type="protein sequence ID" value="MBB6122984.1"/>
    <property type="molecule type" value="Genomic_DNA"/>
</dbReference>
<dbReference type="InterPro" id="IPR036942">
    <property type="entry name" value="Beta-barrel_TonB_sf"/>
</dbReference>
<keyword evidence="5 11" id="KW-0812">Transmembrane</keyword>
<comment type="caution">
    <text evidence="16">The sequence shown here is derived from an EMBL/GenBank/DDBJ whole genome shotgun (WGS) entry which is preliminary data.</text>
</comment>
<feature type="domain" description="TonB-dependent receptor-like beta-barrel" evidence="14">
    <location>
        <begin position="278"/>
        <end position="735"/>
    </location>
</feature>
<evidence type="ECO:0000313" key="17">
    <source>
        <dbReference type="Proteomes" id="UP000552700"/>
    </source>
</evidence>
<organism evidence="16 17">
    <name type="scientific">Sphingobium subterraneum</name>
    <dbReference type="NCBI Taxonomy" id="627688"/>
    <lineage>
        <taxon>Bacteria</taxon>
        <taxon>Pseudomonadati</taxon>
        <taxon>Pseudomonadota</taxon>
        <taxon>Alphaproteobacteria</taxon>
        <taxon>Sphingomonadales</taxon>
        <taxon>Sphingomonadaceae</taxon>
        <taxon>Sphingobium</taxon>
    </lineage>
</organism>
<evidence type="ECO:0000256" key="2">
    <source>
        <dbReference type="ARBA" id="ARBA00022448"/>
    </source>
</evidence>
<evidence type="ECO:0000256" key="3">
    <source>
        <dbReference type="ARBA" id="ARBA00022452"/>
    </source>
</evidence>
<keyword evidence="2 11" id="KW-0813">Transport</keyword>
<dbReference type="InterPro" id="IPR012910">
    <property type="entry name" value="Plug_dom"/>
</dbReference>
<dbReference type="SUPFAM" id="SSF56935">
    <property type="entry name" value="Porins"/>
    <property type="match status" value="1"/>
</dbReference>
<evidence type="ECO:0000259" key="15">
    <source>
        <dbReference type="Pfam" id="PF07715"/>
    </source>
</evidence>
<evidence type="ECO:0000256" key="13">
    <source>
        <dbReference type="SAM" id="SignalP"/>
    </source>
</evidence>
<evidence type="ECO:0000256" key="6">
    <source>
        <dbReference type="ARBA" id="ARBA00023004"/>
    </source>
</evidence>
<dbReference type="CDD" id="cd01347">
    <property type="entry name" value="ligand_gated_channel"/>
    <property type="match status" value="1"/>
</dbReference>
<evidence type="ECO:0000256" key="5">
    <source>
        <dbReference type="ARBA" id="ARBA00022692"/>
    </source>
</evidence>
<evidence type="ECO:0000256" key="10">
    <source>
        <dbReference type="ARBA" id="ARBA00023237"/>
    </source>
</evidence>
<keyword evidence="10 11" id="KW-0998">Cell outer membrane</keyword>
<evidence type="ECO:0000256" key="9">
    <source>
        <dbReference type="ARBA" id="ARBA00023136"/>
    </source>
</evidence>
<evidence type="ECO:0000256" key="1">
    <source>
        <dbReference type="ARBA" id="ARBA00004571"/>
    </source>
</evidence>
<keyword evidence="6" id="KW-0408">Iron</keyword>
<comment type="subcellular location">
    <subcellularLocation>
        <location evidence="1 11">Cell outer membrane</location>
        <topology evidence="1 11">Multi-pass membrane protein</topology>
    </subcellularLocation>
</comment>
<dbReference type="Proteomes" id="UP000552700">
    <property type="component" value="Unassembled WGS sequence"/>
</dbReference>
<keyword evidence="9 11" id="KW-0472">Membrane</keyword>
<proteinExistence type="inferred from homology"/>
<evidence type="ECO:0000313" key="16">
    <source>
        <dbReference type="EMBL" id="MBB6122984.1"/>
    </source>
</evidence>
<keyword evidence="3 11" id="KW-1134">Transmembrane beta strand</keyword>
<protein>
    <submittedName>
        <fullName evidence="16">Outer membrane receptor protein involved in Fe transport</fullName>
    </submittedName>
</protein>
<keyword evidence="16" id="KW-0675">Receptor</keyword>
<dbReference type="PANTHER" id="PTHR32552:SF81">
    <property type="entry name" value="TONB-DEPENDENT OUTER MEMBRANE RECEPTOR"/>
    <property type="match status" value="1"/>
</dbReference>
<name>A0A841IX89_9SPHN</name>
<dbReference type="Pfam" id="PF07715">
    <property type="entry name" value="Plug"/>
    <property type="match status" value="1"/>
</dbReference>
<comment type="similarity">
    <text evidence="11 12">Belongs to the TonB-dependent receptor family.</text>
</comment>
<dbReference type="AlphaFoldDB" id="A0A841IX89"/>
<dbReference type="PANTHER" id="PTHR32552">
    <property type="entry name" value="FERRICHROME IRON RECEPTOR-RELATED"/>
    <property type="match status" value="1"/>
</dbReference>
<dbReference type="InterPro" id="IPR039426">
    <property type="entry name" value="TonB-dep_rcpt-like"/>
</dbReference>
<dbReference type="GO" id="GO:0006826">
    <property type="term" value="P:iron ion transport"/>
    <property type="evidence" value="ECO:0007669"/>
    <property type="project" value="UniProtKB-KW"/>
</dbReference>
<keyword evidence="17" id="KW-1185">Reference proteome</keyword>
<dbReference type="PROSITE" id="PS52016">
    <property type="entry name" value="TONB_DEPENDENT_REC_3"/>
    <property type="match status" value="1"/>
</dbReference>
<keyword evidence="7" id="KW-0406">Ion transport</keyword>
<reference evidence="16 17" key="1">
    <citation type="submission" date="2020-08" db="EMBL/GenBank/DDBJ databases">
        <title>Genomic Encyclopedia of Type Strains, Phase IV (KMG-IV): sequencing the most valuable type-strain genomes for metagenomic binning, comparative biology and taxonomic classification.</title>
        <authorList>
            <person name="Goeker M."/>
        </authorList>
    </citation>
    <scope>NUCLEOTIDE SEQUENCE [LARGE SCALE GENOMIC DNA]</scope>
    <source>
        <strain evidence="16 17">DSM 102255</strain>
    </source>
</reference>
<keyword evidence="8 12" id="KW-0798">TonB box</keyword>
<evidence type="ECO:0000256" key="4">
    <source>
        <dbReference type="ARBA" id="ARBA00022496"/>
    </source>
</evidence>
<evidence type="ECO:0000256" key="8">
    <source>
        <dbReference type="ARBA" id="ARBA00023077"/>
    </source>
</evidence>
<sequence>MRNQLKLVLLATSAMTWSASAAHAQEGAAGAGSAAAPEATTEIADIVVTAQKRSERINDVGLTITAASGEQLKSLGISTPDDLIKAVPGFTYAKSAYGVPVYTMRGIGFYDYGLAASPAVTVYVDEVPLPYGSLTSFSMLDPQRVETIKGPQGILYGINSTAGAINIIPNAPTDQLSAGIDLGYARFNQVTTRAFVSGPLSDTLSARLSVQTDHGGAWQRSYSRGDKLGDKDIVSGRLLIDWKPAETVSLRLNVNAGIDRSDTQAVQYLGATPAAGGNNALRTLNPALYNYPQAARHNRSADWDANYPFKKDNHNFQAALTVNVDLTPDVQLKSITSYNRYTTKSAVDTDGTPFTANTILIDGYLRSFFQELRLSGQMDALRWIVGANLTDDKINERQDGIFTDGILGKTGYTHAAGRNFQTGSSESVYGNLEYKIGDGLTLQGGARYTNYRRELRGCTTAEDQSTANYFTARLPAPVAVGGCVTVLPDNVTLGYYNPVLKEDNLSWRAAANWKVDRNTLLYASVSHGYKSGAFGAVLSTTFASLVPAVQEDVLAYELGGKFTLLGGKVQFNTAAFYNDYTNKQVRGRTFDPRLANVAASALVNVPKSRIYGAEAQLTVRPVEGLTLSVDGTYIDTKITDSFVNFNFVGARVQMKGQVLPFSPKLTGTAQVDYDFAVSDNWRMKIGASLRHQSFSYGALGELPAAAIDSYQTLDLRASIHDEEDKWNFGVFGRNVTNSYYWSAPTLVIETVGRYAGEPVSYGVTVGYRF</sequence>
<dbReference type="Gene3D" id="2.40.170.20">
    <property type="entry name" value="TonB-dependent receptor, beta-barrel domain"/>
    <property type="match status" value="1"/>
</dbReference>